<keyword evidence="3 6" id="KW-0812">Transmembrane</keyword>
<evidence type="ECO:0000259" key="7">
    <source>
        <dbReference type="Pfam" id="PF02687"/>
    </source>
</evidence>
<gene>
    <name evidence="8" type="ORF">ICN82_20820</name>
</gene>
<feature type="domain" description="ABC3 transporter permease C-terminal" evidence="7">
    <location>
        <begin position="231"/>
        <end position="349"/>
    </location>
</feature>
<evidence type="ECO:0000256" key="2">
    <source>
        <dbReference type="ARBA" id="ARBA00022475"/>
    </source>
</evidence>
<feature type="transmembrane region" description="Helical" evidence="6">
    <location>
        <begin position="327"/>
        <end position="348"/>
    </location>
</feature>
<dbReference type="RefSeq" id="WP_330999046.1">
    <property type="nucleotide sequence ID" value="NZ_JACVXA010000119.1"/>
</dbReference>
<evidence type="ECO:0000256" key="1">
    <source>
        <dbReference type="ARBA" id="ARBA00004651"/>
    </source>
</evidence>
<keyword evidence="5 6" id="KW-0472">Membrane</keyword>
<dbReference type="PANTHER" id="PTHR30287">
    <property type="entry name" value="MEMBRANE COMPONENT OF PREDICTED ABC SUPERFAMILY METABOLITE UPTAKE TRANSPORTER"/>
    <property type="match status" value="1"/>
</dbReference>
<dbReference type="AlphaFoldDB" id="A0A8J6YWV3"/>
<feature type="transmembrane region" description="Helical" evidence="6">
    <location>
        <begin position="228"/>
        <end position="251"/>
    </location>
</feature>
<feature type="non-terminal residue" evidence="8">
    <location>
        <position position="376"/>
    </location>
</feature>
<comment type="caution">
    <text evidence="8">The sequence shown here is derived from an EMBL/GenBank/DDBJ whole genome shotgun (WGS) entry which is preliminary data.</text>
</comment>
<evidence type="ECO:0000256" key="5">
    <source>
        <dbReference type="ARBA" id="ARBA00023136"/>
    </source>
</evidence>
<dbReference type="InterPro" id="IPR003838">
    <property type="entry name" value="ABC3_permease_C"/>
</dbReference>
<evidence type="ECO:0000256" key="3">
    <source>
        <dbReference type="ARBA" id="ARBA00022692"/>
    </source>
</evidence>
<dbReference type="EMBL" id="JACVXA010000119">
    <property type="protein sequence ID" value="MBE3640653.1"/>
    <property type="molecule type" value="Genomic_DNA"/>
</dbReference>
<name>A0A8J6YWV3_9RHOB</name>
<accession>A0A8J6YWV3</accession>
<organism evidence="8 9">
    <name type="scientific">Mangrovicoccus algicola</name>
    <dbReference type="NCBI Taxonomy" id="2771008"/>
    <lineage>
        <taxon>Bacteria</taxon>
        <taxon>Pseudomonadati</taxon>
        <taxon>Pseudomonadota</taxon>
        <taxon>Alphaproteobacteria</taxon>
        <taxon>Rhodobacterales</taxon>
        <taxon>Paracoccaceae</taxon>
        <taxon>Mangrovicoccus</taxon>
    </lineage>
</organism>
<dbReference type="PANTHER" id="PTHR30287:SF2">
    <property type="entry name" value="BLL1001 PROTEIN"/>
    <property type="match status" value="1"/>
</dbReference>
<evidence type="ECO:0000313" key="8">
    <source>
        <dbReference type="EMBL" id="MBE3640653.1"/>
    </source>
</evidence>
<dbReference type="Proteomes" id="UP000609121">
    <property type="component" value="Unassembled WGS sequence"/>
</dbReference>
<keyword evidence="4 6" id="KW-1133">Transmembrane helix</keyword>
<evidence type="ECO:0000313" key="9">
    <source>
        <dbReference type="Proteomes" id="UP000609121"/>
    </source>
</evidence>
<dbReference type="InterPro" id="IPR038766">
    <property type="entry name" value="Membrane_comp_ABC_pdt"/>
</dbReference>
<evidence type="ECO:0000256" key="4">
    <source>
        <dbReference type="ARBA" id="ARBA00022989"/>
    </source>
</evidence>
<dbReference type="Pfam" id="PF02687">
    <property type="entry name" value="FtsX"/>
    <property type="match status" value="1"/>
</dbReference>
<evidence type="ECO:0000256" key="6">
    <source>
        <dbReference type="SAM" id="Phobius"/>
    </source>
</evidence>
<comment type="subcellular location">
    <subcellularLocation>
        <location evidence="1">Cell membrane</location>
        <topology evidence="1">Multi-pass membrane protein</topology>
    </subcellularLocation>
</comment>
<keyword evidence="2" id="KW-1003">Cell membrane</keyword>
<proteinExistence type="predicted"/>
<protein>
    <submittedName>
        <fullName evidence="8">ABC transporter permease</fullName>
    </submittedName>
</protein>
<reference evidence="8" key="1">
    <citation type="submission" date="2020-09" db="EMBL/GenBank/DDBJ databases">
        <title>A novel bacterium of genus Mangrovicoccus, isolated from South China Sea.</title>
        <authorList>
            <person name="Huang H."/>
            <person name="Mo K."/>
            <person name="Hu Y."/>
        </authorList>
    </citation>
    <scope>NUCLEOTIDE SEQUENCE</scope>
    <source>
        <strain evidence="8">HB182678</strain>
    </source>
</reference>
<dbReference type="GO" id="GO:0005886">
    <property type="term" value="C:plasma membrane"/>
    <property type="evidence" value="ECO:0007669"/>
    <property type="project" value="UniProtKB-SubCell"/>
</dbReference>
<sequence length="376" mass="38760">MIAAAAMALLAHWRRHPGQAATLILGLALATALWTGVQAINAEARAGYDRAAAALAQSDLPLIVPRGGDGVALCDYVALRRAGWQVAPVIEGRLPLAEGSARLIGLDPLSAPALPGGDAGRDPAEALRDFITPPGEIRGHPDTLALLPDAVEARRAPTQDLSPGMLVADIGTAARILGMEDRLTRLLLLAPPTSGRPALEDVAPALHLVPPRTGTDIRGLTRSFHLNLTAFGMLSFAVGLFIAHGAMGLAFEQRRGTIRTLRALGTPLGAMAAVLSAEALALALMAGGLGVAMGYALAGLLLPDVAATLRGLYGAPVSGSLSIRPEWWAAGLAMAVLGAALAAGRGIWQLRDLPVLAAAQPRAWALARDRGQARLA</sequence>
<keyword evidence="9" id="KW-1185">Reference proteome</keyword>